<evidence type="ECO:0000313" key="1">
    <source>
        <dbReference type="EMBL" id="RVU00394.1"/>
    </source>
</evidence>
<keyword evidence="2" id="KW-1185">Reference proteome</keyword>
<evidence type="ECO:0000313" key="2">
    <source>
        <dbReference type="Proteomes" id="UP000282759"/>
    </source>
</evidence>
<dbReference type="Proteomes" id="UP000282759">
    <property type="component" value="Unassembled WGS sequence"/>
</dbReference>
<dbReference type="AlphaFoldDB" id="A0A3S2UL53"/>
<comment type="caution">
    <text evidence="1">The sequence shown here is derived from an EMBL/GenBank/DDBJ whole genome shotgun (WGS) entry which is preliminary data.</text>
</comment>
<name>A0A3S2UL53_9SPHI</name>
<dbReference type="RefSeq" id="WP_127705573.1">
    <property type="nucleotide sequence ID" value="NZ_SACK01000005.1"/>
</dbReference>
<protein>
    <submittedName>
        <fullName evidence="1">Uncharacterized protein</fullName>
    </submittedName>
</protein>
<sequence>MELIKEISEILKDAHSRPASETNKLIDKKLAEPGTKGVREEWTEARVNSSCDNYGNIEERTCYKVNHGDGTSSPPWCDDWHCK</sequence>
<proteinExistence type="predicted"/>
<accession>A0A3S2UL53</accession>
<gene>
    <name evidence="1" type="ORF">EOD41_13015</name>
</gene>
<reference evidence="1 2" key="1">
    <citation type="submission" date="2019-01" db="EMBL/GenBank/DDBJ databases">
        <authorList>
            <person name="Chen W.-M."/>
        </authorList>
    </citation>
    <scope>NUCLEOTIDE SEQUENCE [LARGE SCALE GENOMIC DNA]</scope>
    <source>
        <strain evidence="1 2">YBJ-36</strain>
    </source>
</reference>
<organism evidence="1 2">
    <name type="scientific">Mucilaginibacter limnophilus</name>
    <dbReference type="NCBI Taxonomy" id="1932778"/>
    <lineage>
        <taxon>Bacteria</taxon>
        <taxon>Pseudomonadati</taxon>
        <taxon>Bacteroidota</taxon>
        <taxon>Sphingobacteriia</taxon>
        <taxon>Sphingobacteriales</taxon>
        <taxon>Sphingobacteriaceae</taxon>
        <taxon>Mucilaginibacter</taxon>
    </lineage>
</organism>
<dbReference type="EMBL" id="SACK01000005">
    <property type="protein sequence ID" value="RVU00394.1"/>
    <property type="molecule type" value="Genomic_DNA"/>
</dbReference>